<evidence type="ECO:0000313" key="6">
    <source>
        <dbReference type="Proteomes" id="UP001355056"/>
    </source>
</evidence>
<evidence type="ECO:0000256" key="2">
    <source>
        <dbReference type="ARBA" id="ARBA00022747"/>
    </source>
</evidence>
<keyword evidence="5" id="KW-0540">Nuclease</keyword>
<dbReference type="EC" id="3.1.21.-" evidence="5"/>
<evidence type="ECO:0000259" key="4">
    <source>
        <dbReference type="Pfam" id="PF01420"/>
    </source>
</evidence>
<evidence type="ECO:0000256" key="3">
    <source>
        <dbReference type="ARBA" id="ARBA00023125"/>
    </source>
</evidence>
<keyword evidence="6" id="KW-1185">Reference proteome</keyword>
<dbReference type="Proteomes" id="UP001355056">
    <property type="component" value="Unassembled WGS sequence"/>
</dbReference>
<dbReference type="InterPro" id="IPR000055">
    <property type="entry name" value="Restrct_endonuc_typeI_TRD"/>
</dbReference>
<organism evidence="5 6">
    <name type="scientific">Novilysobacter erysipheiresistens</name>
    <dbReference type="NCBI Taxonomy" id="1749332"/>
    <lineage>
        <taxon>Bacteria</taxon>
        <taxon>Pseudomonadati</taxon>
        <taxon>Pseudomonadota</taxon>
        <taxon>Gammaproteobacteria</taxon>
        <taxon>Lysobacterales</taxon>
        <taxon>Lysobacteraceae</taxon>
        <taxon>Novilysobacter</taxon>
    </lineage>
</organism>
<comment type="caution">
    <text evidence="5">The sequence shown here is derived from an EMBL/GenBank/DDBJ whole genome shotgun (WGS) entry which is preliminary data.</text>
</comment>
<keyword evidence="5" id="KW-0378">Hydrolase</keyword>
<keyword evidence="5" id="KW-0255">Endonuclease</keyword>
<feature type="domain" description="Type I restriction modification DNA specificity" evidence="4">
    <location>
        <begin position="37"/>
        <end position="211"/>
    </location>
</feature>
<name>A0ABU7YWW5_9GAMM</name>
<dbReference type="GO" id="GO:0004519">
    <property type="term" value="F:endonuclease activity"/>
    <property type="evidence" value="ECO:0007669"/>
    <property type="project" value="UniProtKB-KW"/>
</dbReference>
<evidence type="ECO:0000313" key="5">
    <source>
        <dbReference type="EMBL" id="MEG3183406.1"/>
    </source>
</evidence>
<proteinExistence type="inferred from homology"/>
<feature type="domain" description="Type I restriction modification DNA specificity" evidence="4">
    <location>
        <begin position="237"/>
        <end position="409"/>
    </location>
</feature>
<sequence>MGVREASAVYADLSLVEADGVDAIRPGYKQTEIGVIPEDWSISTVGKEFSIQLGKMLDAEKNHGVPKPFIGNRAVQWGQIDLSSIGSIKLTSADLQRYRLREGDLLVCEGGEVGRSAAWRAPVDECYYQKALHRLRPKRGYDVSVMLNVLFMHASSGLLQNYVTQTSIAHLPKEKFELVPIPLPSKVEQEAIADALNDADALIESLQQLIAKKRQIKQGAMQALLTGQQRLSGFAKAWASTRLGDVVSFYKGKGLPKSALDPFGAQPCIHYGELFTRYGETIHKTISRTNLTGDCFRSNANDVVMPTSDVTPTGLARASCVDLDGVILGGDILVIRADSRLMSGTFLSYVIRHEQEQILQLVTGTTVFHLYASDMRKFTFPMPTLDEQKAIVGVLDSVEAEITALETRLSKTREIKQGMMQALLTGAIRLPLAEVA</sequence>
<keyword evidence="2" id="KW-0680">Restriction system</keyword>
<dbReference type="InterPro" id="IPR044946">
    <property type="entry name" value="Restrct_endonuc_typeI_TRD_sf"/>
</dbReference>
<dbReference type="PANTHER" id="PTHR30408">
    <property type="entry name" value="TYPE-1 RESTRICTION ENZYME ECOKI SPECIFICITY PROTEIN"/>
    <property type="match status" value="1"/>
</dbReference>
<dbReference type="GO" id="GO:0016787">
    <property type="term" value="F:hydrolase activity"/>
    <property type="evidence" value="ECO:0007669"/>
    <property type="project" value="UniProtKB-KW"/>
</dbReference>
<comment type="similarity">
    <text evidence="1">Belongs to the type-I restriction system S methylase family.</text>
</comment>
<dbReference type="InterPro" id="IPR052021">
    <property type="entry name" value="Type-I_RS_S_subunit"/>
</dbReference>
<evidence type="ECO:0000256" key="1">
    <source>
        <dbReference type="ARBA" id="ARBA00010923"/>
    </source>
</evidence>
<keyword evidence="3" id="KW-0238">DNA-binding</keyword>
<reference evidence="5 6" key="1">
    <citation type="journal article" date="2016" name="Int. J. Syst. Evol. Microbiol.">
        <title>Lysobacter erysipheiresistens sp. nov., an antagonist of powdery mildew, isolated from tobacco-cultivated soil.</title>
        <authorList>
            <person name="Xie B."/>
            <person name="Li T."/>
            <person name="Lin X."/>
            <person name="Wang C.J."/>
            <person name="Chen Y.J."/>
            <person name="Liu W.J."/>
            <person name="Zhao Z.W."/>
        </authorList>
    </citation>
    <scope>NUCLEOTIDE SEQUENCE [LARGE SCALE GENOMIC DNA]</scope>
    <source>
        <strain evidence="5 6">RS-LYSO-3</strain>
    </source>
</reference>
<dbReference type="EMBL" id="JAXGFP010000002">
    <property type="protein sequence ID" value="MEG3183406.1"/>
    <property type="molecule type" value="Genomic_DNA"/>
</dbReference>
<gene>
    <name evidence="5" type="ORF">SNE34_05225</name>
</gene>
<dbReference type="PANTHER" id="PTHR30408:SF12">
    <property type="entry name" value="TYPE I RESTRICTION ENZYME MJAVIII SPECIFICITY SUBUNIT"/>
    <property type="match status" value="1"/>
</dbReference>
<accession>A0ABU7YWW5</accession>
<dbReference type="RefSeq" id="WP_332615344.1">
    <property type="nucleotide sequence ID" value="NZ_JAXGFP010000002.1"/>
</dbReference>
<dbReference type="SUPFAM" id="SSF116734">
    <property type="entry name" value="DNA methylase specificity domain"/>
    <property type="match status" value="2"/>
</dbReference>
<dbReference type="CDD" id="cd17253">
    <property type="entry name" value="RMtype1_S_Eco933I-TRD2-CR2_like"/>
    <property type="match status" value="1"/>
</dbReference>
<protein>
    <submittedName>
        <fullName evidence="5">Restriction endonuclease subunit S</fullName>
        <ecNumber evidence="5">3.1.21.-</ecNumber>
    </submittedName>
</protein>
<dbReference type="Pfam" id="PF01420">
    <property type="entry name" value="Methylase_S"/>
    <property type="match status" value="2"/>
</dbReference>
<dbReference type="Gene3D" id="1.10.287.1120">
    <property type="entry name" value="Bipartite methylase S protein"/>
    <property type="match status" value="1"/>
</dbReference>
<dbReference type="Gene3D" id="3.90.220.20">
    <property type="entry name" value="DNA methylase specificity domains"/>
    <property type="match status" value="2"/>
</dbReference>